<protein>
    <submittedName>
        <fullName evidence="1">5627_t:CDS:1</fullName>
    </submittedName>
</protein>
<evidence type="ECO:0000313" key="2">
    <source>
        <dbReference type="Proteomes" id="UP000789920"/>
    </source>
</evidence>
<name>A0ACA9RP72_9GLOM</name>
<proteinExistence type="predicted"/>
<comment type="caution">
    <text evidence="1">The sequence shown here is derived from an EMBL/GenBank/DDBJ whole genome shotgun (WGS) entry which is preliminary data.</text>
</comment>
<feature type="non-terminal residue" evidence="1">
    <location>
        <position position="1"/>
    </location>
</feature>
<evidence type="ECO:0000313" key="1">
    <source>
        <dbReference type="EMBL" id="CAG8801853.1"/>
    </source>
</evidence>
<dbReference type="Proteomes" id="UP000789920">
    <property type="component" value="Unassembled WGS sequence"/>
</dbReference>
<organism evidence="1 2">
    <name type="scientific">Racocetra persica</name>
    <dbReference type="NCBI Taxonomy" id="160502"/>
    <lineage>
        <taxon>Eukaryota</taxon>
        <taxon>Fungi</taxon>
        <taxon>Fungi incertae sedis</taxon>
        <taxon>Mucoromycota</taxon>
        <taxon>Glomeromycotina</taxon>
        <taxon>Glomeromycetes</taxon>
        <taxon>Diversisporales</taxon>
        <taxon>Gigasporaceae</taxon>
        <taxon>Racocetra</taxon>
    </lineage>
</organism>
<dbReference type="EMBL" id="CAJVQC010061517">
    <property type="protein sequence ID" value="CAG8801853.1"/>
    <property type="molecule type" value="Genomic_DNA"/>
</dbReference>
<accession>A0ACA9RP72</accession>
<gene>
    <name evidence="1" type="ORF">RPERSI_LOCUS21196</name>
</gene>
<keyword evidence="2" id="KW-1185">Reference proteome</keyword>
<sequence length="59" mass="7091">IRIPHKYFLYLHLTQETYYAANKLDLRSAVYLMEFITFPLIANDRKDLTILQDWVTKDA</sequence>
<reference evidence="1" key="1">
    <citation type="submission" date="2021-06" db="EMBL/GenBank/DDBJ databases">
        <authorList>
            <person name="Kallberg Y."/>
            <person name="Tangrot J."/>
            <person name="Rosling A."/>
        </authorList>
    </citation>
    <scope>NUCLEOTIDE SEQUENCE</scope>
    <source>
        <strain evidence="1">MA461A</strain>
    </source>
</reference>